<sequence length="69" mass="8173">MPEVSSFKKWDQCPDDQITSLIIMPKVILFNIPTELSLIPFELIKYLNSIVLFLQNIEVYRIDRLIFND</sequence>
<protein>
    <submittedName>
        <fullName evidence="1">Uncharacterized protein</fullName>
    </submittedName>
</protein>
<dbReference type="AlphaFoldDB" id="A0A511YPP5"/>
<keyword evidence="2" id="KW-1185">Reference proteome</keyword>
<accession>A0A511YPP5</accession>
<organism evidence="1 2">
    <name type="scientific">Chryseobacterium hagamense</name>
    <dbReference type="NCBI Taxonomy" id="395935"/>
    <lineage>
        <taxon>Bacteria</taxon>
        <taxon>Pseudomonadati</taxon>
        <taxon>Bacteroidota</taxon>
        <taxon>Flavobacteriia</taxon>
        <taxon>Flavobacteriales</taxon>
        <taxon>Weeksellaceae</taxon>
        <taxon>Chryseobacterium group</taxon>
        <taxon>Chryseobacterium</taxon>
    </lineage>
</organism>
<evidence type="ECO:0000313" key="2">
    <source>
        <dbReference type="Proteomes" id="UP000321863"/>
    </source>
</evidence>
<comment type="caution">
    <text evidence="1">The sequence shown here is derived from an EMBL/GenBank/DDBJ whole genome shotgun (WGS) entry which is preliminary data.</text>
</comment>
<dbReference type="Proteomes" id="UP000321863">
    <property type="component" value="Unassembled WGS sequence"/>
</dbReference>
<reference evidence="1 2" key="1">
    <citation type="submission" date="2019-07" db="EMBL/GenBank/DDBJ databases">
        <title>Whole genome shotgun sequence of Chryseobacterium hagamense NBRC 105253.</title>
        <authorList>
            <person name="Hosoyama A."/>
            <person name="Uohara A."/>
            <person name="Ohji S."/>
            <person name="Ichikawa N."/>
        </authorList>
    </citation>
    <scope>NUCLEOTIDE SEQUENCE [LARGE SCALE GENOMIC DNA]</scope>
    <source>
        <strain evidence="1 2">NBRC 105253</strain>
    </source>
</reference>
<name>A0A511YPP5_9FLAO</name>
<gene>
    <name evidence="1" type="ORF">CHA01nite_29040</name>
</gene>
<evidence type="ECO:0000313" key="1">
    <source>
        <dbReference type="EMBL" id="GEN77164.1"/>
    </source>
</evidence>
<proteinExistence type="predicted"/>
<dbReference type="EMBL" id="BJYJ01000019">
    <property type="protein sequence ID" value="GEN77164.1"/>
    <property type="molecule type" value="Genomic_DNA"/>
</dbReference>